<evidence type="ECO:0000259" key="7">
    <source>
        <dbReference type="PROSITE" id="PS50835"/>
    </source>
</evidence>
<dbReference type="SMART" id="SM00408">
    <property type="entry name" value="IGc2"/>
    <property type="match status" value="15"/>
</dbReference>
<feature type="domain" description="Ig-like" evidence="7">
    <location>
        <begin position="1647"/>
        <end position="1741"/>
    </location>
</feature>
<dbReference type="PROSITE" id="PS50835">
    <property type="entry name" value="IG_LIKE"/>
    <property type="match status" value="12"/>
</dbReference>
<reference evidence="8" key="1">
    <citation type="submission" date="2023-07" db="EMBL/GenBank/DDBJ databases">
        <authorList>
            <person name="Stuckert A."/>
        </authorList>
    </citation>
    <scope>NUCLEOTIDE SEQUENCE</scope>
</reference>
<dbReference type="SMART" id="SM00409">
    <property type="entry name" value="IG"/>
    <property type="match status" value="16"/>
</dbReference>
<dbReference type="Pfam" id="PF13895">
    <property type="entry name" value="Ig_2"/>
    <property type="match status" value="3"/>
</dbReference>
<feature type="domain" description="Ig-like" evidence="7">
    <location>
        <begin position="503"/>
        <end position="597"/>
    </location>
</feature>
<protein>
    <recommendedName>
        <fullName evidence="7">Ig-like domain-containing protein</fullName>
    </recommendedName>
</protein>
<feature type="domain" description="Ig-like" evidence="7">
    <location>
        <begin position="1482"/>
        <end position="1565"/>
    </location>
</feature>
<dbReference type="InterPro" id="IPR003598">
    <property type="entry name" value="Ig_sub2"/>
</dbReference>
<accession>A0ABN9MNU3</accession>
<dbReference type="SUPFAM" id="SSF48726">
    <property type="entry name" value="Immunoglobulin"/>
    <property type="match status" value="18"/>
</dbReference>
<feature type="chain" id="PRO_5047084400" description="Ig-like domain-containing protein" evidence="6">
    <location>
        <begin position="24"/>
        <end position="1849"/>
    </location>
</feature>
<evidence type="ECO:0000256" key="3">
    <source>
        <dbReference type="ARBA" id="ARBA00023180"/>
    </source>
</evidence>
<name>A0ABN9MNU3_9NEOB</name>
<keyword evidence="4" id="KW-0393">Immunoglobulin domain</keyword>
<dbReference type="Pfam" id="PF07679">
    <property type="entry name" value="I-set"/>
    <property type="match status" value="2"/>
</dbReference>
<evidence type="ECO:0000256" key="5">
    <source>
        <dbReference type="SAM" id="MobiDB-lite"/>
    </source>
</evidence>
<gene>
    <name evidence="8" type="ORF">RIMI_LOCUS22116528</name>
</gene>
<feature type="domain" description="Ig-like" evidence="7">
    <location>
        <begin position="416"/>
        <end position="499"/>
    </location>
</feature>
<keyword evidence="1 6" id="KW-0732">Signal</keyword>
<keyword evidence="9" id="KW-1185">Reference proteome</keyword>
<dbReference type="InterPro" id="IPR052598">
    <property type="entry name" value="IgSF_CEA-related"/>
</dbReference>
<feature type="domain" description="Ig-like" evidence="7">
    <location>
        <begin position="1056"/>
        <end position="1147"/>
    </location>
</feature>
<evidence type="ECO:0000313" key="9">
    <source>
        <dbReference type="Proteomes" id="UP001176940"/>
    </source>
</evidence>
<dbReference type="Gene3D" id="2.60.40.10">
    <property type="entry name" value="Immunoglobulins"/>
    <property type="match status" value="17"/>
</dbReference>
<evidence type="ECO:0000256" key="6">
    <source>
        <dbReference type="SAM" id="SignalP"/>
    </source>
</evidence>
<feature type="domain" description="Ig-like" evidence="7">
    <location>
        <begin position="884"/>
        <end position="943"/>
    </location>
</feature>
<dbReference type="PANTHER" id="PTHR44337:SF25">
    <property type="entry name" value="HEMICENTIN-1-LIKE"/>
    <property type="match status" value="1"/>
</dbReference>
<feature type="domain" description="Ig-like" evidence="7">
    <location>
        <begin position="696"/>
        <end position="790"/>
    </location>
</feature>
<dbReference type="Pfam" id="PF13927">
    <property type="entry name" value="Ig_3"/>
    <property type="match status" value="6"/>
</dbReference>
<keyword evidence="3" id="KW-0325">Glycoprotein</keyword>
<dbReference type="CDD" id="cd00096">
    <property type="entry name" value="Ig"/>
    <property type="match status" value="2"/>
</dbReference>
<evidence type="ECO:0000256" key="1">
    <source>
        <dbReference type="ARBA" id="ARBA00022729"/>
    </source>
</evidence>
<feature type="domain" description="Ig-like" evidence="7">
    <location>
        <begin position="314"/>
        <end position="408"/>
    </location>
</feature>
<comment type="caution">
    <text evidence="8">The sequence shown here is derived from an EMBL/GenBank/DDBJ whole genome shotgun (WGS) entry which is preliminary data.</text>
</comment>
<evidence type="ECO:0000256" key="4">
    <source>
        <dbReference type="ARBA" id="ARBA00023319"/>
    </source>
</evidence>
<dbReference type="PANTHER" id="PTHR44337">
    <property type="entry name" value="CARCINOEMBRYONIC ANTIGEN-RELATED CELL ADHESION MOLECULE 8"/>
    <property type="match status" value="1"/>
</dbReference>
<dbReference type="InterPro" id="IPR013098">
    <property type="entry name" value="Ig_I-set"/>
</dbReference>
<dbReference type="EMBL" id="CAUEEQ010078218">
    <property type="protein sequence ID" value="CAJ0967286.1"/>
    <property type="molecule type" value="Genomic_DNA"/>
</dbReference>
<proteinExistence type="predicted"/>
<evidence type="ECO:0000256" key="2">
    <source>
        <dbReference type="ARBA" id="ARBA00023157"/>
    </source>
</evidence>
<dbReference type="InterPro" id="IPR013783">
    <property type="entry name" value="Ig-like_fold"/>
</dbReference>
<organism evidence="8 9">
    <name type="scientific">Ranitomeya imitator</name>
    <name type="common">mimic poison frog</name>
    <dbReference type="NCBI Taxonomy" id="111125"/>
    <lineage>
        <taxon>Eukaryota</taxon>
        <taxon>Metazoa</taxon>
        <taxon>Chordata</taxon>
        <taxon>Craniata</taxon>
        <taxon>Vertebrata</taxon>
        <taxon>Euteleostomi</taxon>
        <taxon>Amphibia</taxon>
        <taxon>Batrachia</taxon>
        <taxon>Anura</taxon>
        <taxon>Neobatrachia</taxon>
        <taxon>Hyloidea</taxon>
        <taxon>Dendrobatidae</taxon>
        <taxon>Dendrobatinae</taxon>
        <taxon>Ranitomeya</taxon>
    </lineage>
</organism>
<dbReference type="Proteomes" id="UP001176940">
    <property type="component" value="Unassembled WGS sequence"/>
</dbReference>
<sequence>MDNGQVPFCWILFIFSLAHTGLATPTWPINGTFGGSVYFDAFADLPDKYRIQWILGETGDVVVIAEVNPGSVPEYHPQYRGRTQLYDNETLRLDNLTSADEGHYGLYVFDENTFNTEIVSYDLKLYSFLNVPTLSVISDRIVDATNVTLRCDAGSQIVTTYMFYREQKSICSEPHVSCRGSFLDFTPISENDGGAYTCTIQNPVSANSSDSLSLTVAVPVSAVTLTSNTSDLLLWPGRDSASLRCSSNGTDVTYSWSLDGAALPPDPQYQLTLNNSILIISPISTKDNGYFMCTARNWMNSENSSRLYLNLASPVSAVMLTSNTSAVLWAGEDSASLHCSAQGSAITFSWRLNGQPVSPNPPYSITQSDSPPDTTLTISPVSRRDAGPFTCTASNLANSETSNVVNLTLGPDLIAPSLTIISDRIVDGTDVTLQCDAGNQNVTSYTFYRDGQKIICSGRVICRGSFLDFTPISENDGGSYTCTIQNPGSSNTSNSLSLTVSAPVSAVTLTSNTSAVLWAGDDSASLHCSAQGSAITFTWRLNGEPVSPKPPYSITQSDFPPNSTLTISPVSRQDAGPFTCTASNLANSETSNAVNLALGLPVSAVTLTSNSPDQLLWPRRDSASLRCSSNGTNVTYSWSLDGAALPRDPQYQLTLNNSILIINPISTKDNGYFMCTARNWINRENSSRLYLNLASPVSAVTLTSNTSAVLWAGEDSASFHCSAQGSAITFSWSLNGEPVSPNPPYSITQSDSPPNSTLTISPVSRQDAGPFTCTASNLANSETSNTLTLTMGPALNAPILSIIADRTVDGTNVTLQCDAGNQNVTSFTFYRDGQKIVCSGRVICRGSFLDFTPISENDSGSYTCKIKNSGSTNTSDSLSLIVSDVTYFWSLDGAALPPDPQYQLTLNNSILIISPISTKDNGYFMCTARNWINSENSSRLYLNLALHTGLVTPTRSVNGTFGGSVYFDVFVDLPDEYRIQWVLGETGDVAVIAEVNPGSVPEYHPQYRGRTQLYPNETLRLDNLTSADEGHYSLYVFNENTFITEIVSYDLKLFFPVSAVTLTSNTSDLLLWPGRDSASLRCSSNGTDVTYSWSLDGAALPQDPQYQLTLNNSMLIISPISTKDNGYFMCTARNWMNSENSSRLYLNLALHTGLPAPARSVNGPFGGSVYFDAFVDLPDEYRIQWVLGETGDVVVIAEVNPGSVPEYHPQYRGRTQLYPNETLRLDNLTSADEGRYGLYVFNEKTFNTEVVSYDLKLSLHTGLVTPTRSVNGTFGGSVSFHVFADLPDEYRIQWVLGETGDVVVIAEVNPGSVPEYHPQYRGRTQLYPNETLRLDNLTSADEGHYSLYVFDENTFITEVVSYDLKLSLHTGLPAPTRSVNGTFGGSVYFNAFVDLPDEYRIQWILGETGDVVVIAEVNPGSVPEYHPQYRGRTQLYQNETLRLDNLTSADEGRYGLYVFNEKNFITEIVSYDLKLYPFLNAPSLSIISDRTVNGTNVTLRCDAGNHEATTYAFYRDGQRIICSGRVICRGSFLDFTPISESDSGSYTCTIQNPVSANTSDSLSLIVIVTLTSNTSNSWSLDGAALPPDPQYPTPNTPNTSSPYITLHNPILIVSPIFNKDNGYFMCTARNWMINENSSRLYLNLSSPVSTVTLTSNTSEVLWAGEDSASLHCSAQGSAITFSWSLNGEPVSPNPPYSITQSDSPPNSTLTISPVSRRDAGPFTCTASNLANSETSNALDLTIRYKLGGRRERKNENRSCEDYPECSAGKNYNTQALVVGTDFHLQRELLMCHRTGRSQIALLTVLWIEDPEFFSKSFWMERWCSRWNSGWSTVIINHHRNSHLYSRQET</sequence>
<feature type="signal peptide" evidence="6">
    <location>
        <begin position="1"/>
        <end position="23"/>
    </location>
</feature>
<dbReference type="InterPro" id="IPR007110">
    <property type="entry name" value="Ig-like_dom"/>
</dbReference>
<keyword evidence="2" id="KW-1015">Disulfide bond</keyword>
<feature type="domain" description="Ig-like" evidence="7">
    <location>
        <begin position="601"/>
        <end position="692"/>
    </location>
</feature>
<feature type="domain" description="Ig-like" evidence="7">
    <location>
        <begin position="132"/>
        <end position="215"/>
    </location>
</feature>
<dbReference type="InterPro" id="IPR036179">
    <property type="entry name" value="Ig-like_dom_sf"/>
</dbReference>
<feature type="compositionally biased region" description="Polar residues" evidence="5">
    <location>
        <begin position="745"/>
        <end position="763"/>
    </location>
</feature>
<feature type="region of interest" description="Disordered" evidence="5">
    <location>
        <begin position="741"/>
        <end position="763"/>
    </location>
</feature>
<feature type="domain" description="Ig-like" evidence="7">
    <location>
        <begin position="798"/>
        <end position="879"/>
    </location>
</feature>
<feature type="domain" description="Ig-like" evidence="7">
    <location>
        <begin position="219"/>
        <end position="310"/>
    </location>
</feature>
<dbReference type="InterPro" id="IPR003599">
    <property type="entry name" value="Ig_sub"/>
</dbReference>
<evidence type="ECO:0000313" key="8">
    <source>
        <dbReference type="EMBL" id="CAJ0967286.1"/>
    </source>
</evidence>